<evidence type="ECO:0000313" key="15">
    <source>
        <dbReference type="RefSeq" id="XP_030054630.1"/>
    </source>
</evidence>
<keyword evidence="13" id="KW-1185">Reference proteome</keyword>
<evidence type="ECO:0000256" key="9">
    <source>
        <dbReference type="ARBA" id="ARBA00022989"/>
    </source>
</evidence>
<evidence type="ECO:0000256" key="2">
    <source>
        <dbReference type="ARBA" id="ARBA00004167"/>
    </source>
</evidence>
<evidence type="ECO:0000256" key="5">
    <source>
        <dbReference type="ARBA" id="ARBA00022723"/>
    </source>
</evidence>
<evidence type="ECO:0000256" key="12">
    <source>
        <dbReference type="SAM" id="Phobius"/>
    </source>
</evidence>
<keyword evidence="5" id="KW-0479">Metal-binding</keyword>
<dbReference type="GeneID" id="115467084"/>
<keyword evidence="8" id="KW-0862">Zinc</keyword>
<dbReference type="RefSeq" id="XP_030054630.1">
    <property type="nucleotide sequence ID" value="XM_030198770.1"/>
</dbReference>
<accession>A0A6P7XVX9</accession>
<dbReference type="PANTHER" id="PTHR10151:SF125">
    <property type="entry name" value="ECTONUCLEOTIDE PYROPHOSPHATASE_PHOSPHODIESTERASE FAMILY MEMBER 5"/>
    <property type="match status" value="1"/>
</dbReference>
<keyword evidence="7" id="KW-0378">Hydrolase</keyword>
<evidence type="ECO:0000256" key="6">
    <source>
        <dbReference type="ARBA" id="ARBA00022729"/>
    </source>
</evidence>
<dbReference type="AlphaFoldDB" id="A0A6P7XVX9"/>
<dbReference type="Proteomes" id="UP000515156">
    <property type="component" value="Chromosome 3"/>
</dbReference>
<evidence type="ECO:0000313" key="14">
    <source>
        <dbReference type="RefSeq" id="XP_030054629.1"/>
    </source>
</evidence>
<evidence type="ECO:0000256" key="4">
    <source>
        <dbReference type="ARBA" id="ARBA00022692"/>
    </source>
</evidence>
<dbReference type="RefSeq" id="XP_030054631.1">
    <property type="nucleotide sequence ID" value="XM_030198771.1"/>
</dbReference>
<keyword evidence="9 12" id="KW-1133">Transmembrane helix</keyword>
<dbReference type="SUPFAM" id="SSF53649">
    <property type="entry name" value="Alkaline phosphatase-like"/>
    <property type="match status" value="1"/>
</dbReference>
<gene>
    <name evidence="14 15 16" type="primary">ENPP5</name>
</gene>
<organism evidence="13 14">
    <name type="scientific">Microcaecilia unicolor</name>
    <dbReference type="NCBI Taxonomy" id="1415580"/>
    <lineage>
        <taxon>Eukaryota</taxon>
        <taxon>Metazoa</taxon>
        <taxon>Chordata</taxon>
        <taxon>Craniata</taxon>
        <taxon>Vertebrata</taxon>
        <taxon>Euteleostomi</taxon>
        <taxon>Amphibia</taxon>
        <taxon>Gymnophiona</taxon>
        <taxon>Siphonopidae</taxon>
        <taxon>Microcaecilia</taxon>
    </lineage>
</organism>
<dbReference type="Gene3D" id="3.40.720.10">
    <property type="entry name" value="Alkaline Phosphatase, subunit A"/>
    <property type="match status" value="1"/>
</dbReference>
<dbReference type="InterPro" id="IPR017850">
    <property type="entry name" value="Alkaline_phosphatase_core_sf"/>
</dbReference>
<dbReference type="FunFam" id="3.30.1360.180:FF:000004">
    <property type="entry name" value="Ectonucleotide pyrophosphatase/phosphodiesterase family member 4"/>
    <property type="match status" value="1"/>
</dbReference>
<proteinExistence type="inferred from homology"/>
<reference evidence="14 15" key="1">
    <citation type="submission" date="2025-04" db="UniProtKB">
        <authorList>
            <consortium name="RefSeq"/>
        </authorList>
    </citation>
    <scope>IDENTIFICATION</scope>
</reference>
<evidence type="ECO:0000313" key="13">
    <source>
        <dbReference type="Proteomes" id="UP000515156"/>
    </source>
</evidence>
<protein>
    <submittedName>
        <fullName evidence="14 15">Ectonucleotide pyrophosphatase/phosphodiesterase family member 5</fullName>
    </submittedName>
</protein>
<evidence type="ECO:0000256" key="10">
    <source>
        <dbReference type="ARBA" id="ARBA00023136"/>
    </source>
</evidence>
<dbReference type="GO" id="GO:0016787">
    <property type="term" value="F:hydrolase activity"/>
    <property type="evidence" value="ECO:0007669"/>
    <property type="project" value="UniProtKB-KW"/>
</dbReference>
<keyword evidence="10 12" id="KW-0472">Membrane</keyword>
<dbReference type="KEGG" id="muo:115467084"/>
<dbReference type="GO" id="GO:0046872">
    <property type="term" value="F:metal ion binding"/>
    <property type="evidence" value="ECO:0007669"/>
    <property type="project" value="UniProtKB-KW"/>
</dbReference>
<dbReference type="GO" id="GO:0016020">
    <property type="term" value="C:membrane"/>
    <property type="evidence" value="ECO:0007669"/>
    <property type="project" value="UniProtKB-SubCell"/>
</dbReference>
<dbReference type="OrthoDB" id="415411at2759"/>
<dbReference type="Gene3D" id="3.30.1360.180">
    <property type="match status" value="1"/>
</dbReference>
<evidence type="ECO:0000256" key="7">
    <source>
        <dbReference type="ARBA" id="ARBA00022801"/>
    </source>
</evidence>
<evidence type="ECO:0000256" key="11">
    <source>
        <dbReference type="ARBA" id="ARBA00023180"/>
    </source>
</evidence>
<comment type="subcellular location">
    <subcellularLocation>
        <location evidence="2">Membrane</location>
        <topology evidence="2">Single-pass membrane protein</topology>
    </subcellularLocation>
</comment>
<dbReference type="CDD" id="cd16018">
    <property type="entry name" value="Enpp"/>
    <property type="match status" value="1"/>
</dbReference>
<dbReference type="RefSeq" id="XP_030054629.1">
    <property type="nucleotide sequence ID" value="XM_030198769.1"/>
</dbReference>
<keyword evidence="6" id="KW-0732">Signal</keyword>
<name>A0A6P7XVX9_9AMPH</name>
<evidence type="ECO:0000256" key="8">
    <source>
        <dbReference type="ARBA" id="ARBA00022833"/>
    </source>
</evidence>
<comment type="similarity">
    <text evidence="3">Belongs to the nucleotide pyrophosphatase/phosphodiesterase family.</text>
</comment>
<feature type="transmembrane region" description="Helical" evidence="12">
    <location>
        <begin position="416"/>
        <end position="437"/>
    </location>
</feature>
<evidence type="ECO:0000256" key="3">
    <source>
        <dbReference type="ARBA" id="ARBA00010594"/>
    </source>
</evidence>
<dbReference type="InterPro" id="IPR002591">
    <property type="entry name" value="Phosphodiest/P_Trfase"/>
</dbReference>
<dbReference type="PANTHER" id="PTHR10151">
    <property type="entry name" value="ECTONUCLEOTIDE PYROPHOSPHATASE/PHOSPHODIESTERASE"/>
    <property type="match status" value="1"/>
</dbReference>
<evidence type="ECO:0000313" key="16">
    <source>
        <dbReference type="RefSeq" id="XP_030054631.1"/>
    </source>
</evidence>
<comment type="cofactor">
    <cofactor evidence="1">
        <name>Zn(2+)</name>
        <dbReference type="ChEBI" id="CHEBI:29105"/>
    </cofactor>
</comment>
<keyword evidence="4 12" id="KW-0812">Transmembrane</keyword>
<dbReference type="CTD" id="59084"/>
<dbReference type="Pfam" id="PF01663">
    <property type="entry name" value="Phosphodiest"/>
    <property type="match status" value="1"/>
</dbReference>
<sequence>MVSDPCRIFLTLCTLTFTGTFCLLQGSPKVLLVSFDGFRWDYIYKFPTPNFHSIIEDGIHVKQVTNVFITKTYPNHYSMVTGLYAENHGIVANEMYDPVLNKTFSMDRMDIYDSEFWEEAVPIWFTNQYEGRKSGAAMWPGSDVNISGVYPSFYLPYNETVSFEYRVAKLIEWFTSNKPIHLGLLYWEEPDESGHLLGPDNPLMSYVITEVDNKLGHLVAELKKAGLWDTMNLIITSDHGMEQCSSDRVIELDNYVDKNLYTVVEHSPTVAILPKEGKLEDVYKALANAHPNMTVYKKEDIPERFHYLHNSRIQPILAVADLGWTILQNRSGRYLEGNHGYDNTEPNMHPLLVAHGPAFKRNVTKEAMTFTDLYPLLCHLLDIQPLPNNGSLSHVQDLLTSAAAQFLSDYGGQESYASIVGVFLGSVLALTFLLVFIKHVTRSQISAPQIEHPEITQPLLDV</sequence>
<evidence type="ECO:0000256" key="1">
    <source>
        <dbReference type="ARBA" id="ARBA00001947"/>
    </source>
</evidence>
<keyword evidence="11" id="KW-0325">Glycoprotein</keyword>